<organism evidence="2 4">
    <name type="scientific">Thyridium curvatum</name>
    <dbReference type="NCBI Taxonomy" id="1093900"/>
    <lineage>
        <taxon>Eukaryota</taxon>
        <taxon>Fungi</taxon>
        <taxon>Dikarya</taxon>
        <taxon>Ascomycota</taxon>
        <taxon>Pezizomycotina</taxon>
        <taxon>Sordariomycetes</taxon>
        <taxon>Sordariomycetidae</taxon>
        <taxon>Thyridiales</taxon>
        <taxon>Thyridiaceae</taxon>
        <taxon>Thyridium</taxon>
    </lineage>
</organism>
<dbReference type="AlphaFoldDB" id="A0A507AGS3"/>
<feature type="domain" description="Heterokaryon incompatibility" evidence="1">
    <location>
        <begin position="50"/>
        <end position="199"/>
    </location>
</feature>
<dbReference type="EMBL" id="SKBQ01000006">
    <property type="protein sequence ID" value="TPX09264.1"/>
    <property type="molecule type" value="Genomic_DNA"/>
</dbReference>
<dbReference type="GeneID" id="41968922"/>
<proteinExistence type="predicted"/>
<dbReference type="Proteomes" id="UP000319257">
    <property type="component" value="Unassembled WGS sequence"/>
</dbReference>
<protein>
    <recommendedName>
        <fullName evidence="1">Heterokaryon incompatibility domain-containing protein</fullName>
    </recommendedName>
</protein>
<name>A0A507AGS3_9PEZI</name>
<dbReference type="InterPro" id="IPR052895">
    <property type="entry name" value="HetReg/Transcr_Mod"/>
</dbReference>
<dbReference type="PANTHER" id="PTHR24148">
    <property type="entry name" value="ANKYRIN REPEAT DOMAIN-CONTAINING PROTEIN 39 HOMOLOG-RELATED"/>
    <property type="match status" value="1"/>
</dbReference>
<evidence type="ECO:0000259" key="1">
    <source>
        <dbReference type="Pfam" id="PF06985"/>
    </source>
</evidence>
<sequence length="635" mass="71070">MDPCQAASSIYGALDDGRSEIRALSLNSGDFDDPISCSLQVVSLQDQPIYRALSYVWGTAPPNITISINGHETQITPSLAATLRRIRHPASSSATADGSLIWIDAICINQADLAERGSQVKLMGRIYRQASRVLIWLGEGTEHSDWALDRLNDASVRSSLVTLKTESRQPTLEEIRIKIIIDRDLEMRSYWTRTWVVQEMALAQNDPVVHCGGKCVPLSVYVDSRNNLPFDATAVPGMISEWRRLELEVPRHSDAIKGRVGVSFFHDFARTTYRDFGEIPMGWALNATSGLSATDARDRVYGVLGLLPPSQASRIEVNYKQHYMRTAQDAMTVVLTCPDPDALDSFTTFSFHRPVDEYPSWVPDLALREYEHWTSTKGLKHARHAWRFPQKAATAVSGDVLRLNVVRLDTVEKVLDISFNHGWGTEFRAGSGPGMVDTELLKTAEAMADEGAQRAITHDKRIGALSQARHKEPIWLSMCSWRDLDGRGMAYSGQSRNDMWLPEIPRERGTLWNILLGRQDIPVDWLASCPEGLRSDTPKLMAAVLSPLLHAIRSRCNERRAFLTEAGFFGVGSGHMEVGDVVAFVAGTFYAWILRPHRDGYRMVGFAYASGLMDWEILDEGMERGTLQEETVRIY</sequence>
<evidence type="ECO:0000313" key="4">
    <source>
        <dbReference type="Proteomes" id="UP000319257"/>
    </source>
</evidence>
<gene>
    <name evidence="2" type="ORF">E0L32_001475</name>
    <name evidence="3" type="ORF">E0L32_001724</name>
</gene>
<dbReference type="EMBL" id="SKBQ01000006">
    <property type="protein sequence ID" value="TPX09015.1"/>
    <property type="molecule type" value="Genomic_DNA"/>
</dbReference>
<comment type="caution">
    <text evidence="2">The sequence shown here is derived from an EMBL/GenBank/DDBJ whole genome shotgun (WGS) entry which is preliminary data.</text>
</comment>
<dbReference type="InParanoid" id="A0A507AGS3"/>
<dbReference type="STRING" id="1093900.A0A507AGS3"/>
<keyword evidence="4" id="KW-1185">Reference proteome</keyword>
<dbReference type="RefSeq" id="XP_030990726.1">
    <property type="nucleotide sequence ID" value="XM_031135558.1"/>
</dbReference>
<dbReference type="OrthoDB" id="3477286at2759"/>
<reference evidence="2 4" key="1">
    <citation type="submission" date="2019-06" db="EMBL/GenBank/DDBJ databases">
        <title>Draft genome sequence of the filamentous fungus Phialemoniopsis curvata isolated from diesel fuel.</title>
        <authorList>
            <person name="Varaljay V.A."/>
            <person name="Lyon W.J."/>
            <person name="Crouch A.L."/>
            <person name="Drake C.E."/>
            <person name="Hollomon J.M."/>
            <person name="Nadeau L.J."/>
            <person name="Nunn H.S."/>
            <person name="Stevenson B.S."/>
            <person name="Bojanowski C.L."/>
            <person name="Crookes-Goodson W.J."/>
        </authorList>
    </citation>
    <scope>NUCLEOTIDE SEQUENCE [LARGE SCALE GENOMIC DNA]</scope>
    <source>
        <strain evidence="2 4">D216</strain>
    </source>
</reference>
<evidence type="ECO:0000313" key="3">
    <source>
        <dbReference type="EMBL" id="TPX09264.1"/>
    </source>
</evidence>
<dbReference type="InterPro" id="IPR010730">
    <property type="entry name" value="HET"/>
</dbReference>
<dbReference type="PANTHER" id="PTHR24148:SF82">
    <property type="entry name" value="HETEROKARYON INCOMPATIBILITY DOMAIN-CONTAINING PROTEIN"/>
    <property type="match status" value="1"/>
</dbReference>
<dbReference type="Pfam" id="PF26639">
    <property type="entry name" value="Het-6_barrel"/>
    <property type="match status" value="1"/>
</dbReference>
<dbReference type="Pfam" id="PF06985">
    <property type="entry name" value="HET"/>
    <property type="match status" value="1"/>
</dbReference>
<evidence type="ECO:0000313" key="2">
    <source>
        <dbReference type="EMBL" id="TPX09015.1"/>
    </source>
</evidence>
<accession>A0A507AGS3</accession>